<sequence length="136" mass="14089">MTLTSARGGPMVQLAGALAVAVATAVTWWSWLGWDNEYQVDPVTGDASGPYQSWQVVGCGLTLVAIAVVGGLTLWPWIPPVVLTLTFTGVWSRWAGSADVTGLWVVGAGLLFVGLAVGSTIVTTAAWSARGHLPPA</sequence>
<feature type="transmembrane region" description="Helical" evidence="1">
    <location>
        <begin position="51"/>
        <end position="70"/>
    </location>
</feature>
<dbReference type="RefSeq" id="WP_345727755.1">
    <property type="nucleotide sequence ID" value="NZ_BAAAYN010000012.1"/>
</dbReference>
<evidence type="ECO:0000313" key="2">
    <source>
        <dbReference type="EMBL" id="GAA3385693.1"/>
    </source>
</evidence>
<reference evidence="3" key="1">
    <citation type="journal article" date="2019" name="Int. J. Syst. Evol. Microbiol.">
        <title>The Global Catalogue of Microorganisms (GCM) 10K type strain sequencing project: providing services to taxonomists for standard genome sequencing and annotation.</title>
        <authorList>
            <consortium name="The Broad Institute Genomics Platform"/>
            <consortium name="The Broad Institute Genome Sequencing Center for Infectious Disease"/>
            <person name="Wu L."/>
            <person name="Ma J."/>
        </authorList>
    </citation>
    <scope>NUCLEOTIDE SEQUENCE [LARGE SCALE GENOMIC DNA]</scope>
    <source>
        <strain evidence="3">JCM 9458</strain>
    </source>
</reference>
<feature type="transmembrane region" description="Helical" evidence="1">
    <location>
        <begin position="102"/>
        <end position="127"/>
    </location>
</feature>
<evidence type="ECO:0000313" key="3">
    <source>
        <dbReference type="Proteomes" id="UP001501676"/>
    </source>
</evidence>
<dbReference type="EMBL" id="BAAAYN010000012">
    <property type="protein sequence ID" value="GAA3385693.1"/>
    <property type="molecule type" value="Genomic_DNA"/>
</dbReference>
<protein>
    <submittedName>
        <fullName evidence="2">Uncharacterized protein</fullName>
    </submittedName>
</protein>
<feature type="transmembrane region" description="Helical" evidence="1">
    <location>
        <begin position="12"/>
        <end position="31"/>
    </location>
</feature>
<keyword evidence="3" id="KW-1185">Reference proteome</keyword>
<gene>
    <name evidence="2" type="ORF">GCM10020369_20210</name>
</gene>
<accession>A0ABP6SV81</accession>
<name>A0ABP6SV81_9ACTN</name>
<evidence type="ECO:0000256" key="1">
    <source>
        <dbReference type="SAM" id="Phobius"/>
    </source>
</evidence>
<keyword evidence="1" id="KW-0812">Transmembrane</keyword>
<keyword evidence="1" id="KW-1133">Transmembrane helix</keyword>
<comment type="caution">
    <text evidence="2">The sequence shown here is derived from an EMBL/GenBank/DDBJ whole genome shotgun (WGS) entry which is preliminary data.</text>
</comment>
<dbReference type="Proteomes" id="UP001501676">
    <property type="component" value="Unassembled WGS sequence"/>
</dbReference>
<proteinExistence type="predicted"/>
<keyword evidence="1" id="KW-0472">Membrane</keyword>
<organism evidence="2 3">
    <name type="scientific">Cryptosporangium minutisporangium</name>
    <dbReference type="NCBI Taxonomy" id="113569"/>
    <lineage>
        <taxon>Bacteria</taxon>
        <taxon>Bacillati</taxon>
        <taxon>Actinomycetota</taxon>
        <taxon>Actinomycetes</taxon>
        <taxon>Cryptosporangiales</taxon>
        <taxon>Cryptosporangiaceae</taxon>
        <taxon>Cryptosporangium</taxon>
    </lineage>
</organism>